<dbReference type="EMBL" id="WMQE01000017">
    <property type="protein sequence ID" value="MTK21498.1"/>
    <property type="molecule type" value="Genomic_DNA"/>
</dbReference>
<evidence type="ECO:0000256" key="1">
    <source>
        <dbReference type="SAM" id="Phobius"/>
    </source>
</evidence>
<accession>A0A6G2CFU2</accession>
<dbReference type="EMBL" id="WMQV01000003">
    <property type="protein sequence ID" value="MTL93283.1"/>
    <property type="molecule type" value="Genomic_DNA"/>
</dbReference>
<name>A0A6G2CFU2_9FIRM</name>
<sequence>MDILYALGLILGLNVYIGLVIYLSKQKQVFWGLLLPFLMSGVSVWRVIEYVRCGSYYLNSEVGVSMICSFILAVFGWVLFTVVRYGE</sequence>
<evidence type="ECO:0000313" key="3">
    <source>
        <dbReference type="EMBL" id="MTL93283.1"/>
    </source>
</evidence>
<evidence type="ECO:0000313" key="2">
    <source>
        <dbReference type="EMBL" id="MTK21498.1"/>
    </source>
</evidence>
<proteinExistence type="predicted"/>
<comment type="caution">
    <text evidence="3">The sequence shown here is derived from an EMBL/GenBank/DDBJ whole genome shotgun (WGS) entry which is preliminary data.</text>
</comment>
<keyword evidence="1" id="KW-1133">Transmembrane helix</keyword>
<dbReference type="AlphaFoldDB" id="A0A6G2CFU2"/>
<keyword evidence="1" id="KW-0812">Transmembrane</keyword>
<dbReference type="Proteomes" id="UP000487649">
    <property type="component" value="Unassembled WGS sequence"/>
</dbReference>
<dbReference type="RefSeq" id="WP_006783561.1">
    <property type="nucleotide sequence ID" value="NZ_CABJBH010000003.1"/>
</dbReference>
<gene>
    <name evidence="3" type="ORF">GMA64_01960</name>
    <name evidence="2" type="ORF">GMA92_08695</name>
</gene>
<feature type="transmembrane region" description="Helical" evidence="1">
    <location>
        <begin position="30"/>
        <end position="48"/>
    </location>
</feature>
<evidence type="ECO:0000313" key="4">
    <source>
        <dbReference type="Proteomes" id="UP000487649"/>
    </source>
</evidence>
<keyword evidence="1" id="KW-0472">Membrane</keyword>
<feature type="transmembrane region" description="Helical" evidence="1">
    <location>
        <begin position="63"/>
        <end position="83"/>
    </location>
</feature>
<organism evidence="3">
    <name type="scientific">Turicibacter sanguinis</name>
    <dbReference type="NCBI Taxonomy" id="154288"/>
    <lineage>
        <taxon>Bacteria</taxon>
        <taxon>Bacillati</taxon>
        <taxon>Bacillota</taxon>
        <taxon>Erysipelotrichia</taxon>
        <taxon>Erysipelotrichales</taxon>
        <taxon>Turicibacteraceae</taxon>
        <taxon>Turicibacter</taxon>
    </lineage>
</organism>
<feature type="transmembrane region" description="Helical" evidence="1">
    <location>
        <begin position="6"/>
        <end position="23"/>
    </location>
</feature>
<protein>
    <submittedName>
        <fullName evidence="3">Uncharacterized protein</fullName>
    </submittedName>
</protein>
<reference evidence="3 4" key="1">
    <citation type="journal article" date="2019" name="Nat. Med.">
        <title>A library of human gut bacterial isolates paired with longitudinal multiomics data enables mechanistic microbiome research.</title>
        <authorList>
            <person name="Poyet M."/>
            <person name="Groussin M."/>
            <person name="Gibbons S.M."/>
            <person name="Avila-Pacheco J."/>
            <person name="Jiang X."/>
            <person name="Kearney S.M."/>
            <person name="Perrotta A.R."/>
            <person name="Berdy B."/>
            <person name="Zhao S."/>
            <person name="Lieberman T.D."/>
            <person name="Swanson P.K."/>
            <person name="Smith M."/>
            <person name="Roesemann S."/>
            <person name="Alexander J.E."/>
            <person name="Rich S.A."/>
            <person name="Livny J."/>
            <person name="Vlamakis H."/>
            <person name="Clish C."/>
            <person name="Bullock K."/>
            <person name="Deik A."/>
            <person name="Scott J."/>
            <person name="Pierce K.A."/>
            <person name="Xavier R.J."/>
            <person name="Alm E.J."/>
        </authorList>
    </citation>
    <scope>NUCLEOTIDE SEQUENCE</scope>
    <source>
        <strain evidence="3">BIOML-A179</strain>
        <strain evidence="2 4">BIOML-A198</strain>
    </source>
</reference>
<dbReference type="GeneID" id="60059266"/>